<feature type="chain" id="PRO_5043325428" evidence="2">
    <location>
        <begin position="17"/>
        <end position="351"/>
    </location>
</feature>
<keyword evidence="4" id="KW-1185">Reference proteome</keyword>
<proteinExistence type="predicted"/>
<dbReference type="EMBL" id="CAKMRJ010001112">
    <property type="protein sequence ID" value="CAH1421670.1"/>
    <property type="molecule type" value="Genomic_DNA"/>
</dbReference>
<sequence>MICGVLSSIIMGLLTSYKFQIVRLVVGITENCISPLELSGPNKNLDQIFMGFSPKPTPMKDFRSITLPCRSHPSTYRIDKVLNKVKIWESTSSLSNPSVEIICSGVFQLTELYECLDDLVKTCPSKTSLDSSNQNMRWTDELLDVSVIFLDIFSNISDLMLQTKEHVRDLGCDLRRNGGPSIDSIIDNSTAFRKKLRKDIKTSVASLNQLDDKIGHYPLVDFKNNHLISVIRVFREVKAFTSVIVQLLLKFLAIPLSKTRSRSRWTAVSRYISKSKVVPEEKADTNINELQQLDAALFRYKTSNKLEFIQIVRKRLEEFEATVDGINSQLESMSRHLITMRTSLLNFISFY</sequence>
<dbReference type="PANTHER" id="PTHR33070:SF109">
    <property type="entry name" value="DOMAIN PROTEIN, PUTATIVE (DUF241)-RELATED"/>
    <property type="match status" value="1"/>
</dbReference>
<gene>
    <name evidence="3" type="ORF">LVIROSA_LOCUS9059</name>
</gene>
<reference evidence="3 4" key="1">
    <citation type="submission" date="2022-01" db="EMBL/GenBank/DDBJ databases">
        <authorList>
            <person name="Xiong W."/>
            <person name="Schranz E."/>
        </authorList>
    </citation>
    <scope>NUCLEOTIDE SEQUENCE [LARGE SCALE GENOMIC DNA]</scope>
</reference>
<dbReference type="Pfam" id="PF03087">
    <property type="entry name" value="BPS1"/>
    <property type="match status" value="1"/>
</dbReference>
<dbReference type="AlphaFoldDB" id="A0AAU9M6B7"/>
<evidence type="ECO:0000313" key="3">
    <source>
        <dbReference type="EMBL" id="CAH1421670.1"/>
    </source>
</evidence>
<dbReference type="GO" id="GO:0048367">
    <property type="term" value="P:shoot system development"/>
    <property type="evidence" value="ECO:0007669"/>
    <property type="project" value="InterPro"/>
</dbReference>
<evidence type="ECO:0000256" key="2">
    <source>
        <dbReference type="SAM" id="SignalP"/>
    </source>
</evidence>
<evidence type="ECO:0000256" key="1">
    <source>
        <dbReference type="SAM" id="Coils"/>
    </source>
</evidence>
<dbReference type="PANTHER" id="PTHR33070">
    <property type="entry name" value="OS06G0725500 PROTEIN"/>
    <property type="match status" value="1"/>
</dbReference>
<evidence type="ECO:0000313" key="4">
    <source>
        <dbReference type="Proteomes" id="UP001157418"/>
    </source>
</evidence>
<keyword evidence="2" id="KW-0732">Signal</keyword>
<dbReference type="GO" id="GO:0048364">
    <property type="term" value="P:root development"/>
    <property type="evidence" value="ECO:0007669"/>
    <property type="project" value="InterPro"/>
</dbReference>
<feature type="signal peptide" evidence="2">
    <location>
        <begin position="1"/>
        <end position="16"/>
    </location>
</feature>
<dbReference type="InterPro" id="IPR004320">
    <property type="entry name" value="BPS1_pln"/>
</dbReference>
<organism evidence="3 4">
    <name type="scientific">Lactuca virosa</name>
    <dbReference type="NCBI Taxonomy" id="75947"/>
    <lineage>
        <taxon>Eukaryota</taxon>
        <taxon>Viridiplantae</taxon>
        <taxon>Streptophyta</taxon>
        <taxon>Embryophyta</taxon>
        <taxon>Tracheophyta</taxon>
        <taxon>Spermatophyta</taxon>
        <taxon>Magnoliopsida</taxon>
        <taxon>eudicotyledons</taxon>
        <taxon>Gunneridae</taxon>
        <taxon>Pentapetalae</taxon>
        <taxon>asterids</taxon>
        <taxon>campanulids</taxon>
        <taxon>Asterales</taxon>
        <taxon>Asteraceae</taxon>
        <taxon>Cichorioideae</taxon>
        <taxon>Cichorieae</taxon>
        <taxon>Lactucinae</taxon>
        <taxon>Lactuca</taxon>
    </lineage>
</organism>
<dbReference type="Proteomes" id="UP001157418">
    <property type="component" value="Unassembled WGS sequence"/>
</dbReference>
<keyword evidence="1" id="KW-0175">Coiled coil</keyword>
<accession>A0AAU9M6B7</accession>
<feature type="coiled-coil region" evidence="1">
    <location>
        <begin position="309"/>
        <end position="336"/>
    </location>
</feature>
<comment type="caution">
    <text evidence="3">The sequence shown here is derived from an EMBL/GenBank/DDBJ whole genome shotgun (WGS) entry which is preliminary data.</text>
</comment>
<protein>
    <submittedName>
        <fullName evidence="3">Uncharacterized protein</fullName>
    </submittedName>
</protein>
<name>A0AAU9M6B7_9ASTR</name>